<proteinExistence type="predicted"/>
<protein>
    <submittedName>
        <fullName evidence="1">Uncharacterized protein</fullName>
    </submittedName>
</protein>
<accession>A0A2U2XCC0</accession>
<dbReference type="PROSITE" id="PS51257">
    <property type="entry name" value="PROKAR_LIPOPROTEIN"/>
    <property type="match status" value="1"/>
</dbReference>
<organism evidence="1 2">
    <name type="scientific">Brumimicrobium oceani</name>
    <dbReference type="NCBI Taxonomy" id="2100725"/>
    <lineage>
        <taxon>Bacteria</taxon>
        <taxon>Pseudomonadati</taxon>
        <taxon>Bacteroidota</taxon>
        <taxon>Flavobacteriia</taxon>
        <taxon>Flavobacteriales</taxon>
        <taxon>Crocinitomicaceae</taxon>
        <taxon>Brumimicrobium</taxon>
    </lineage>
</organism>
<name>A0A2U2XCC0_9FLAO</name>
<reference evidence="1 2" key="2">
    <citation type="submission" date="2018-05" db="EMBL/GenBank/DDBJ databases">
        <authorList>
            <person name="Lanie J.A."/>
            <person name="Ng W.-L."/>
            <person name="Kazmierczak K.M."/>
            <person name="Andrzejewski T.M."/>
            <person name="Davidsen T.M."/>
            <person name="Wayne K.J."/>
            <person name="Tettelin H."/>
            <person name="Glass J.I."/>
            <person name="Rusch D."/>
            <person name="Podicherti R."/>
            <person name="Tsui H.-C.T."/>
            <person name="Winkler M.E."/>
        </authorList>
    </citation>
    <scope>NUCLEOTIDE SEQUENCE [LARGE SCALE GENOMIC DNA]</scope>
    <source>
        <strain evidence="1 2">C305</strain>
    </source>
</reference>
<sequence length="82" mass="9167">MKKLSFILSGIVLLTIGSCQKEEIKPKQYDDSYQRNVIIEDCGNNKSNGNDVILGKGIIADTLINITDPNGDEDDERRVKKK</sequence>
<dbReference type="EMBL" id="QFRJ01000006">
    <property type="protein sequence ID" value="PWH85449.1"/>
    <property type="molecule type" value="Genomic_DNA"/>
</dbReference>
<dbReference type="OrthoDB" id="9792139at2"/>
<comment type="caution">
    <text evidence="1">The sequence shown here is derived from an EMBL/GenBank/DDBJ whole genome shotgun (WGS) entry which is preliminary data.</text>
</comment>
<dbReference type="RefSeq" id="WP_109359530.1">
    <property type="nucleotide sequence ID" value="NZ_QFRJ01000006.1"/>
</dbReference>
<keyword evidence="2" id="KW-1185">Reference proteome</keyword>
<evidence type="ECO:0000313" key="1">
    <source>
        <dbReference type="EMBL" id="PWH85449.1"/>
    </source>
</evidence>
<evidence type="ECO:0000313" key="2">
    <source>
        <dbReference type="Proteomes" id="UP000245370"/>
    </source>
</evidence>
<dbReference type="Proteomes" id="UP000245370">
    <property type="component" value="Unassembled WGS sequence"/>
</dbReference>
<reference evidence="1 2" key="1">
    <citation type="submission" date="2018-05" db="EMBL/GenBank/DDBJ databases">
        <title>Brumimicrobium oceani sp. nov., isolated from coastal sediment.</title>
        <authorList>
            <person name="Kou Y."/>
        </authorList>
    </citation>
    <scope>NUCLEOTIDE SEQUENCE [LARGE SCALE GENOMIC DNA]</scope>
    <source>
        <strain evidence="1 2">C305</strain>
    </source>
</reference>
<gene>
    <name evidence="1" type="ORF">DIT68_09330</name>
</gene>
<dbReference type="AlphaFoldDB" id="A0A2U2XCC0"/>